<sequence length="746" mass="84846">MSELHRLSLQPGSKSSPIKKSTQGSHAYAVGPAPKASENRATMANEMKGLWVGPMPVQDFLDDFLPLQEGVPSPPLLPTHFGSMKRTTIEREMYESFINLVHDSQHNLIPGFKMVDTSDYPDHDSRAGKKIKPDPTLYKETVNTTKKVTQFGELELNLEFKPDTSSEPFNDNPKPDQDFETTTLKGTECRGQLANYATEWCTRQHRLFAFTIFIGDPYVRFIRWDRSGAIVSERFDVRTNSQPLIDFLWRFTRLESDTLRGKDETVRLANEEEIALAHVHLEPWKNTSERPVIVLRIEDRDFIAWGSMSDAESLTGRSTRAYPVYEKTSKKIMFLKDTWRAVTLEKESEILKTLNAKGVRNVPKFVCGGDIVHHVTLSDFYGTEYGISNVERHDTPTESTTPAIPDNGENAVQTSTVLPTPIRKPWKVGRHEIIQRIHHRFIEDLVGTPLTGFKSSHQMMTAIHDAYIAHSDAYRLCNILHRDISIKNILLDGDGRGILNDWDLAKNVGCTLPRQHIRTGTWQFISTFNLEYPGKVHTVQDDIESFVLVVLYLVLRYMQHNRMLDLATVMSHIFESHTTLHDGTAVGGYGKGRMFTNRAWIGLDFFAIDNEPLTDWLYMALDAVKAYHIYYYEVIAARSPRPTRRRPRVAPGLPTVSPTLFDSLELKDHHALDEAWKEFLALPDWPAGDKARDNFKPSKSLYSRSNGKRALDQADADLVETPKAKKMKSSGIILFDGKEATSTREI</sequence>
<dbReference type="InterPro" id="IPR040976">
    <property type="entry name" value="Pkinase_fungal"/>
</dbReference>
<evidence type="ECO:0000313" key="3">
    <source>
        <dbReference type="EMBL" id="RDB15332.1"/>
    </source>
</evidence>
<proteinExistence type="predicted"/>
<dbReference type="PROSITE" id="PS00109">
    <property type="entry name" value="PROTEIN_KINASE_TYR"/>
    <property type="match status" value="1"/>
</dbReference>
<dbReference type="GO" id="GO:0004672">
    <property type="term" value="F:protein kinase activity"/>
    <property type="evidence" value="ECO:0007669"/>
    <property type="project" value="InterPro"/>
</dbReference>
<evidence type="ECO:0000313" key="4">
    <source>
        <dbReference type="Proteomes" id="UP000076154"/>
    </source>
</evidence>
<dbReference type="SUPFAM" id="SSF56112">
    <property type="entry name" value="Protein kinase-like (PK-like)"/>
    <property type="match status" value="1"/>
</dbReference>
<dbReference type="Pfam" id="PF17667">
    <property type="entry name" value="Pkinase_fungal"/>
    <property type="match status" value="1"/>
</dbReference>
<keyword evidence="4" id="KW-1185">Reference proteome</keyword>
<dbReference type="Proteomes" id="UP000076154">
    <property type="component" value="Unassembled WGS sequence"/>
</dbReference>
<dbReference type="InterPro" id="IPR000719">
    <property type="entry name" value="Prot_kinase_dom"/>
</dbReference>
<dbReference type="InParanoid" id="A0A369J1Q9"/>
<dbReference type="InterPro" id="IPR011009">
    <property type="entry name" value="Kinase-like_dom_sf"/>
</dbReference>
<comment type="caution">
    <text evidence="3">The sequence shown here is derived from an EMBL/GenBank/DDBJ whole genome shotgun (WGS) entry which is preliminary data.</text>
</comment>
<dbReference type="AlphaFoldDB" id="A0A369J1Q9"/>
<dbReference type="OrthoDB" id="5592585at2759"/>
<dbReference type="STRING" id="39966.A0A369J1Q9"/>
<accession>A0A369J1Q9</accession>
<feature type="domain" description="Protein kinase" evidence="2">
    <location>
        <begin position="297"/>
        <end position="660"/>
    </location>
</feature>
<dbReference type="EMBL" id="LUEZ02000184">
    <property type="protein sequence ID" value="RDB15332.1"/>
    <property type="molecule type" value="Genomic_DNA"/>
</dbReference>
<protein>
    <recommendedName>
        <fullName evidence="2">Protein kinase domain-containing protein</fullName>
    </recommendedName>
</protein>
<dbReference type="PANTHER" id="PTHR38248">
    <property type="entry name" value="FUNK1 6"/>
    <property type="match status" value="1"/>
</dbReference>
<dbReference type="InterPro" id="IPR008266">
    <property type="entry name" value="Tyr_kinase_AS"/>
</dbReference>
<organism evidence="3 4">
    <name type="scientific">Hypsizygus marmoreus</name>
    <name type="common">White beech mushroom</name>
    <name type="synonym">Agaricus marmoreus</name>
    <dbReference type="NCBI Taxonomy" id="39966"/>
    <lineage>
        <taxon>Eukaryota</taxon>
        <taxon>Fungi</taxon>
        <taxon>Dikarya</taxon>
        <taxon>Basidiomycota</taxon>
        <taxon>Agaricomycotina</taxon>
        <taxon>Agaricomycetes</taxon>
        <taxon>Agaricomycetidae</taxon>
        <taxon>Agaricales</taxon>
        <taxon>Tricholomatineae</taxon>
        <taxon>Lyophyllaceae</taxon>
        <taxon>Hypsizygus</taxon>
    </lineage>
</organism>
<dbReference type="Gene3D" id="1.10.510.10">
    <property type="entry name" value="Transferase(Phosphotransferase) domain 1"/>
    <property type="match status" value="1"/>
</dbReference>
<feature type="region of interest" description="Disordered" evidence="1">
    <location>
        <begin position="1"/>
        <end position="37"/>
    </location>
</feature>
<feature type="compositionally biased region" description="Polar residues" evidence="1">
    <location>
        <begin position="10"/>
        <end position="25"/>
    </location>
</feature>
<dbReference type="PROSITE" id="PS50011">
    <property type="entry name" value="PROTEIN_KINASE_DOM"/>
    <property type="match status" value="1"/>
</dbReference>
<reference evidence="3" key="1">
    <citation type="submission" date="2018-04" db="EMBL/GenBank/DDBJ databases">
        <title>Whole genome sequencing of Hypsizygus marmoreus.</title>
        <authorList>
            <person name="Choi I.-G."/>
            <person name="Min B."/>
            <person name="Kim J.-G."/>
            <person name="Kim S."/>
            <person name="Oh Y.-L."/>
            <person name="Kong W.-S."/>
            <person name="Park H."/>
            <person name="Jeong J."/>
            <person name="Song E.-S."/>
        </authorList>
    </citation>
    <scope>NUCLEOTIDE SEQUENCE [LARGE SCALE GENOMIC DNA]</scope>
    <source>
        <strain evidence="3">51987-8</strain>
    </source>
</reference>
<name>A0A369J1Q9_HYPMA</name>
<gene>
    <name evidence="3" type="ORF">Hypma_004779</name>
</gene>
<dbReference type="GO" id="GO:0005524">
    <property type="term" value="F:ATP binding"/>
    <property type="evidence" value="ECO:0007669"/>
    <property type="project" value="InterPro"/>
</dbReference>
<evidence type="ECO:0000259" key="2">
    <source>
        <dbReference type="PROSITE" id="PS50011"/>
    </source>
</evidence>
<evidence type="ECO:0000256" key="1">
    <source>
        <dbReference type="SAM" id="MobiDB-lite"/>
    </source>
</evidence>
<dbReference type="PANTHER" id="PTHR38248:SF2">
    <property type="entry name" value="FUNK1 11"/>
    <property type="match status" value="1"/>
</dbReference>